<organism evidence="2 3">
    <name type="scientific">Candidatus Woesebacteria bacterium GW2011_GWA1_39_21</name>
    <dbReference type="NCBI Taxonomy" id="1618550"/>
    <lineage>
        <taxon>Bacteria</taxon>
        <taxon>Candidatus Woeseibacteriota</taxon>
    </lineage>
</organism>
<sequence>MMWKIKLLSKYFVIFVFSIFLLTTMGIVNKVFASPLCDGVFICGDPVQLRRCSLRVIACTSDSDCLPYGYGNCQPYNDCLNPTNPANYQCSTHFDWESTCGPTDYCDSIGKCELYNYCEWLGTTPTPPPSPILTLPPGVTPSATPIPTSVPPTSVPSPTPTSVPNSPTCGAISGPSCTFTNTVSSFVPSCVAGSGSLTRVDMWFSPTSIQSWTNIYSNASGNTFGFVGPSSPATVNWPSAGNYYVTANAWNSNGVGCTSNPWCGSYPCSGFNYCGASNVKVVNVYNRVSSLSAPVLIGPSGLITCGDPPTKAVTLSWQPVAGATRYSVRANDLSDGWNGLCNGGENPNDLCTDYVAGTSYTYNAVPGHSFNWQVQAIYDNPCTGVAMWSAASSTHVDVPECPSCTILMGPVNIPGVGASVTQGVTVVSQMNGTISRINFILSSPIAHITSTNPDTASPFTVTVMGDAVGSGATMNAVATMNDNIHQCSTSAAVTVSSSPWFQVSGGNAIVKGGLTSTIPPASSAYDINFIRDPVALLIYLGTLDLGSGTVSSVGVSANTTIINKSAASFDLFYNKKLPQDVKSGMTTLTSNSMAMTSLSSCNLVRGYHVCSYDGTTTGDLTLTGNYSIANGVRVILFVNNANVTIAGTIRPATRGRSSFLLISKGNITIDPSVGGLLSDNTPDLEGVFYTDGVFSSGHNTIAYDNNLHVRGSVSANSFSLIRNLSPVNVEVNSQYPAEYFEYGTEQVLAFPPFLMLRATSTNEVSP</sequence>
<evidence type="ECO:0000313" key="3">
    <source>
        <dbReference type="Proteomes" id="UP000034246"/>
    </source>
</evidence>
<comment type="caution">
    <text evidence="2">The sequence shown here is derived from an EMBL/GenBank/DDBJ whole genome shotgun (WGS) entry which is preliminary data.</text>
</comment>
<gene>
    <name evidence="2" type="ORF">UT39_C0015G0016</name>
</gene>
<proteinExistence type="predicted"/>
<name>A0A0G0N5W5_9BACT</name>
<feature type="compositionally biased region" description="Pro residues" evidence="1">
    <location>
        <begin position="148"/>
        <end position="161"/>
    </location>
</feature>
<reference evidence="2 3" key="1">
    <citation type="journal article" date="2015" name="Nature">
        <title>rRNA introns, odd ribosomes, and small enigmatic genomes across a large radiation of phyla.</title>
        <authorList>
            <person name="Brown C.T."/>
            <person name="Hug L.A."/>
            <person name="Thomas B.C."/>
            <person name="Sharon I."/>
            <person name="Castelle C.J."/>
            <person name="Singh A."/>
            <person name="Wilkins M.J."/>
            <person name="Williams K.H."/>
            <person name="Banfield J.F."/>
        </authorList>
    </citation>
    <scope>NUCLEOTIDE SEQUENCE [LARGE SCALE GENOMIC DNA]</scope>
</reference>
<dbReference type="InterPro" id="IPR013783">
    <property type="entry name" value="Ig-like_fold"/>
</dbReference>
<dbReference type="Proteomes" id="UP000034246">
    <property type="component" value="Unassembled WGS sequence"/>
</dbReference>
<evidence type="ECO:0000313" key="2">
    <source>
        <dbReference type="EMBL" id="KKR10803.1"/>
    </source>
</evidence>
<dbReference type="Gene3D" id="2.60.40.10">
    <property type="entry name" value="Immunoglobulins"/>
    <property type="match status" value="1"/>
</dbReference>
<dbReference type="AlphaFoldDB" id="A0A0G0N5W5"/>
<dbReference type="PATRIC" id="fig|1618550.3.peg.883"/>
<dbReference type="EMBL" id="LBWP01000015">
    <property type="protein sequence ID" value="KKR10803.1"/>
    <property type="molecule type" value="Genomic_DNA"/>
</dbReference>
<protein>
    <submittedName>
        <fullName evidence="2">Uncharacterized protein</fullName>
    </submittedName>
</protein>
<accession>A0A0G0N5W5</accession>
<feature type="region of interest" description="Disordered" evidence="1">
    <location>
        <begin position="142"/>
        <end position="162"/>
    </location>
</feature>
<evidence type="ECO:0000256" key="1">
    <source>
        <dbReference type="SAM" id="MobiDB-lite"/>
    </source>
</evidence>
<dbReference type="STRING" id="1618550.UT39_C0015G0016"/>